<dbReference type="EMBL" id="JBEXAC010000002">
    <property type="protein sequence ID" value="MET6999830.1"/>
    <property type="molecule type" value="Genomic_DNA"/>
</dbReference>
<dbReference type="Proteomes" id="UP001549749">
    <property type="component" value="Unassembled WGS sequence"/>
</dbReference>
<reference evidence="2 3" key="1">
    <citation type="submission" date="2024-06" db="EMBL/GenBank/DDBJ databases">
        <title>Chitinophaga defluvii sp. nov., isolated from municipal sewage.</title>
        <authorList>
            <person name="Zhang L."/>
        </authorList>
    </citation>
    <scope>NUCLEOTIDE SEQUENCE [LARGE SCALE GENOMIC DNA]</scope>
    <source>
        <strain evidence="2 3">H8</strain>
    </source>
</reference>
<proteinExistence type="predicted"/>
<comment type="caution">
    <text evidence="2">The sequence shown here is derived from an EMBL/GenBank/DDBJ whole genome shotgun (WGS) entry which is preliminary data.</text>
</comment>
<dbReference type="PROSITE" id="PS51186">
    <property type="entry name" value="GNAT"/>
    <property type="match status" value="1"/>
</dbReference>
<name>A0ABV2TC23_9BACT</name>
<dbReference type="Pfam" id="PF13673">
    <property type="entry name" value="Acetyltransf_10"/>
    <property type="match status" value="1"/>
</dbReference>
<feature type="domain" description="N-acetyltransferase" evidence="1">
    <location>
        <begin position="6"/>
        <end position="149"/>
    </location>
</feature>
<accession>A0ABV2TC23</accession>
<keyword evidence="2" id="KW-0808">Transferase</keyword>
<dbReference type="Gene3D" id="3.40.630.30">
    <property type="match status" value="1"/>
</dbReference>
<protein>
    <submittedName>
        <fullName evidence="2">GNAT family N-acetyltransferase</fullName>
        <ecNumber evidence="2">2.3.1.-</ecNumber>
    </submittedName>
</protein>
<sequence length="150" mass="16851">MNWVIKTFEELTIAELYAILHLRSEVFVVEQHCNYQDMDYADQQAIHVQGYTEQGNLGVYTRVFAAGVKFDEASIGRVVSAAAVRGTGAGRLLMQKSIAVLEELYGKVPIRIGAQLYLKKFYESLGFEQKSGIYLEDNIEHIEMVRAGAV</sequence>
<gene>
    <name evidence="2" type="ORF">ABR189_20740</name>
</gene>
<dbReference type="SUPFAM" id="SSF55729">
    <property type="entry name" value="Acyl-CoA N-acyltransferases (Nat)"/>
    <property type="match status" value="1"/>
</dbReference>
<dbReference type="GO" id="GO:0016746">
    <property type="term" value="F:acyltransferase activity"/>
    <property type="evidence" value="ECO:0007669"/>
    <property type="project" value="UniProtKB-KW"/>
</dbReference>
<dbReference type="InterPro" id="IPR016181">
    <property type="entry name" value="Acyl_CoA_acyltransferase"/>
</dbReference>
<evidence type="ECO:0000313" key="2">
    <source>
        <dbReference type="EMBL" id="MET6999830.1"/>
    </source>
</evidence>
<keyword evidence="3" id="KW-1185">Reference proteome</keyword>
<organism evidence="2 3">
    <name type="scientific">Chitinophaga defluvii</name>
    <dbReference type="NCBI Taxonomy" id="3163343"/>
    <lineage>
        <taxon>Bacteria</taxon>
        <taxon>Pseudomonadati</taxon>
        <taxon>Bacteroidota</taxon>
        <taxon>Chitinophagia</taxon>
        <taxon>Chitinophagales</taxon>
        <taxon>Chitinophagaceae</taxon>
        <taxon>Chitinophaga</taxon>
    </lineage>
</organism>
<keyword evidence="2" id="KW-0012">Acyltransferase</keyword>
<evidence type="ECO:0000259" key="1">
    <source>
        <dbReference type="PROSITE" id="PS51186"/>
    </source>
</evidence>
<evidence type="ECO:0000313" key="3">
    <source>
        <dbReference type="Proteomes" id="UP001549749"/>
    </source>
</evidence>
<dbReference type="RefSeq" id="WP_354662391.1">
    <property type="nucleotide sequence ID" value="NZ_JBEXAC010000002.1"/>
</dbReference>
<dbReference type="EC" id="2.3.1.-" evidence="2"/>
<dbReference type="InterPro" id="IPR000182">
    <property type="entry name" value="GNAT_dom"/>
</dbReference>